<protein>
    <submittedName>
        <fullName evidence="2 3">MarR family transcriptional regulator</fullName>
    </submittedName>
</protein>
<comment type="caution">
    <text evidence="2">The sequence shown here is derived from an EMBL/GenBank/DDBJ whole genome shotgun (WGS) entry which is preliminary data.</text>
</comment>
<organism evidence="2 5">
    <name type="scientific">Curtobacterium pusillum</name>
    <dbReference type="NCBI Taxonomy" id="69373"/>
    <lineage>
        <taxon>Bacteria</taxon>
        <taxon>Bacillati</taxon>
        <taxon>Actinomycetota</taxon>
        <taxon>Actinomycetes</taxon>
        <taxon>Micrococcales</taxon>
        <taxon>Microbacteriaceae</taxon>
        <taxon>Curtobacterium</taxon>
    </lineage>
</organism>
<dbReference type="AlphaFoldDB" id="A0AAW3T0X3"/>
<evidence type="ECO:0000313" key="3">
    <source>
        <dbReference type="EMBL" id="NUU13587.1"/>
    </source>
</evidence>
<dbReference type="InterPro" id="IPR036390">
    <property type="entry name" value="WH_DNA-bd_sf"/>
</dbReference>
<evidence type="ECO:0000313" key="2">
    <source>
        <dbReference type="EMBL" id="MBA8988835.1"/>
    </source>
</evidence>
<reference evidence="3 4" key="1">
    <citation type="submission" date="2020-05" db="EMBL/GenBank/DDBJ databases">
        <title>Genome Sequencing of Type Strains.</title>
        <authorList>
            <person name="Lemaire J.F."/>
            <person name="Inderbitzin P."/>
            <person name="Gregorio O.A."/>
            <person name="Collins S.B."/>
            <person name="Wespe N."/>
            <person name="Knight-Connoni V."/>
        </authorList>
    </citation>
    <scope>NUCLEOTIDE SEQUENCE [LARGE SCALE GENOMIC DNA]</scope>
    <source>
        <strain evidence="3 4">ATCC 19096</strain>
    </source>
</reference>
<dbReference type="PANTHER" id="PTHR39515:SF2">
    <property type="entry name" value="HTH-TYPE TRANSCRIPTIONAL REGULATOR RV0880"/>
    <property type="match status" value="1"/>
</dbReference>
<evidence type="ECO:0000313" key="4">
    <source>
        <dbReference type="Proteomes" id="UP000573001"/>
    </source>
</evidence>
<dbReference type="PANTHER" id="PTHR39515">
    <property type="entry name" value="CONSERVED PROTEIN"/>
    <property type="match status" value="1"/>
</dbReference>
<evidence type="ECO:0000313" key="5">
    <source>
        <dbReference type="Proteomes" id="UP000590225"/>
    </source>
</evidence>
<name>A0AAW3T0X3_9MICO</name>
<dbReference type="EMBL" id="JABMCE010000069">
    <property type="protein sequence ID" value="NUU13587.1"/>
    <property type="molecule type" value="Genomic_DNA"/>
</dbReference>
<dbReference type="SMART" id="SM00347">
    <property type="entry name" value="HTH_MARR"/>
    <property type="match status" value="1"/>
</dbReference>
<dbReference type="RefSeq" id="WP_175351081.1">
    <property type="nucleotide sequence ID" value="NZ_BAAAWQ010000001.1"/>
</dbReference>
<dbReference type="PROSITE" id="PS50995">
    <property type="entry name" value="HTH_MARR_2"/>
    <property type="match status" value="1"/>
</dbReference>
<accession>A0AAW3T0X3</accession>
<gene>
    <name evidence="2" type="ORF">FHW23_000067</name>
    <name evidence="3" type="ORF">HP507_07050</name>
</gene>
<dbReference type="Gene3D" id="1.10.287.100">
    <property type="match status" value="1"/>
</dbReference>
<dbReference type="InterPro" id="IPR036388">
    <property type="entry name" value="WH-like_DNA-bd_sf"/>
</dbReference>
<dbReference type="Proteomes" id="UP000573001">
    <property type="component" value="Unassembled WGS sequence"/>
</dbReference>
<dbReference type="GO" id="GO:0003700">
    <property type="term" value="F:DNA-binding transcription factor activity"/>
    <property type="evidence" value="ECO:0007669"/>
    <property type="project" value="InterPro"/>
</dbReference>
<dbReference type="Pfam" id="PF01047">
    <property type="entry name" value="MarR"/>
    <property type="match status" value="1"/>
</dbReference>
<proteinExistence type="predicted"/>
<dbReference type="EMBL" id="JACGXP010000001">
    <property type="protein sequence ID" value="MBA8988835.1"/>
    <property type="molecule type" value="Genomic_DNA"/>
</dbReference>
<dbReference type="Gene3D" id="1.10.10.10">
    <property type="entry name" value="Winged helix-like DNA-binding domain superfamily/Winged helix DNA-binding domain"/>
    <property type="match status" value="1"/>
</dbReference>
<feature type="domain" description="HTH marR-type" evidence="1">
    <location>
        <begin position="15"/>
        <end position="152"/>
    </location>
</feature>
<evidence type="ECO:0000259" key="1">
    <source>
        <dbReference type="PROSITE" id="PS50995"/>
    </source>
</evidence>
<sequence length="152" mass="16551">MNDPLQLGTDTDTSALRASIDLRVAVGRLRRRMREVSSGDELTASQVSVLARLAKGEAASASALAVLEGVKPQSMAVTLAGLEELGLIRRSADPSDGRRQIVTLTDAGEHRNSGLREVRSEWLVRTMDESLTEAERRTVIDAAAIIERMVRR</sequence>
<reference evidence="2 5" key="2">
    <citation type="submission" date="2020-07" db="EMBL/GenBank/DDBJ databases">
        <title>Above-ground endophytic microbial communities from plants in different locations in the United States.</title>
        <authorList>
            <person name="Frank C."/>
        </authorList>
    </citation>
    <scope>NUCLEOTIDE SEQUENCE [LARGE SCALE GENOMIC DNA]</scope>
    <source>
        <strain evidence="2 5">WPL5_2</strain>
    </source>
</reference>
<dbReference type="GO" id="GO:0003677">
    <property type="term" value="F:DNA binding"/>
    <property type="evidence" value="ECO:0007669"/>
    <property type="project" value="UniProtKB-KW"/>
</dbReference>
<keyword evidence="2" id="KW-0238">DNA-binding</keyword>
<dbReference type="Proteomes" id="UP000590225">
    <property type="component" value="Unassembled WGS sequence"/>
</dbReference>
<keyword evidence="4" id="KW-1185">Reference proteome</keyword>
<dbReference type="InterPro" id="IPR000835">
    <property type="entry name" value="HTH_MarR-typ"/>
</dbReference>
<dbReference type="SUPFAM" id="SSF46785">
    <property type="entry name" value="Winged helix' DNA-binding domain"/>
    <property type="match status" value="1"/>
</dbReference>
<dbReference type="InterPro" id="IPR052526">
    <property type="entry name" value="HTH-type_Bedaq_tolerance"/>
</dbReference>